<keyword evidence="3" id="KW-0472">Membrane</keyword>
<evidence type="ECO:0000313" key="5">
    <source>
        <dbReference type="EMBL" id="MCC9295626.1"/>
    </source>
</evidence>
<dbReference type="Proteomes" id="UP001165422">
    <property type="component" value="Unassembled WGS sequence"/>
</dbReference>
<evidence type="ECO:0000256" key="2">
    <source>
        <dbReference type="ARBA" id="ARBA00022643"/>
    </source>
</evidence>
<feature type="transmembrane region" description="Helical" evidence="3">
    <location>
        <begin position="69"/>
        <end position="88"/>
    </location>
</feature>
<dbReference type="Pfam" id="PF03358">
    <property type="entry name" value="FMN_red"/>
    <property type="match status" value="1"/>
</dbReference>
<feature type="domain" description="NADPH-dependent FMN reductase-like" evidence="4">
    <location>
        <begin position="1"/>
        <end position="123"/>
    </location>
</feature>
<dbReference type="SUPFAM" id="SSF52218">
    <property type="entry name" value="Flavoproteins"/>
    <property type="match status" value="1"/>
</dbReference>
<evidence type="ECO:0000313" key="6">
    <source>
        <dbReference type="Proteomes" id="UP001165422"/>
    </source>
</evidence>
<evidence type="ECO:0000256" key="1">
    <source>
        <dbReference type="ARBA" id="ARBA00022630"/>
    </source>
</evidence>
<gene>
    <name evidence="5" type="ORF">LN736_12230</name>
</gene>
<keyword evidence="1" id="KW-0285">Flavoprotein</keyword>
<dbReference type="InterPro" id="IPR029039">
    <property type="entry name" value="Flavoprotein-like_sf"/>
</dbReference>
<name>A0ABS8N734_9CLOT</name>
<evidence type="ECO:0000256" key="3">
    <source>
        <dbReference type="SAM" id="Phobius"/>
    </source>
</evidence>
<dbReference type="PANTHER" id="PTHR43278:SF2">
    <property type="entry name" value="IRON-SULFUR FLAVOPROTEIN"/>
    <property type="match status" value="1"/>
</dbReference>
<protein>
    <submittedName>
        <fullName evidence="5">Flavodoxin family protein</fullName>
    </submittedName>
</protein>
<sequence>MKVLVLTGSPHLQGTTSFLADEFCDGAKEAGHEIVRFDTARLDIHPCIACSHCLKNDGKCVYDDDMSQVYPHLLTAHIVVLVTPLYYFNMSAQLKRTIDRFFSVDSVLLKMSKKLYLIAAGGVKDNWAMDTLKVNFHSLCHYLHWQEGGMLLVLGSSSRKDVENSKYQKMARNLGSGL</sequence>
<organism evidence="5 6">
    <name type="scientific">Clostridium aromativorans</name>
    <dbReference type="NCBI Taxonomy" id="2836848"/>
    <lineage>
        <taxon>Bacteria</taxon>
        <taxon>Bacillati</taxon>
        <taxon>Bacillota</taxon>
        <taxon>Clostridia</taxon>
        <taxon>Eubacteriales</taxon>
        <taxon>Clostridiaceae</taxon>
        <taxon>Clostridium</taxon>
    </lineage>
</organism>
<keyword evidence="3" id="KW-0812">Transmembrane</keyword>
<proteinExistence type="predicted"/>
<dbReference type="Gene3D" id="3.40.50.360">
    <property type="match status" value="1"/>
</dbReference>
<dbReference type="EMBL" id="JAJJPB010000016">
    <property type="protein sequence ID" value="MCC9295626.1"/>
    <property type="molecule type" value="Genomic_DNA"/>
</dbReference>
<keyword evidence="2" id="KW-0288">FMN</keyword>
<reference evidence="5" key="1">
    <citation type="submission" date="2021-11" db="EMBL/GenBank/DDBJ databases">
        <authorList>
            <person name="Qingchun L."/>
            <person name="Dong Z."/>
            <person name="Zongwei Q."/>
            <person name="Jia Z."/>
            <person name="Duotao L."/>
        </authorList>
    </citation>
    <scope>NUCLEOTIDE SEQUENCE</scope>
    <source>
        <strain evidence="5">WLY-B-L2</strain>
    </source>
</reference>
<comment type="caution">
    <text evidence="5">The sequence shown here is derived from an EMBL/GenBank/DDBJ whole genome shotgun (WGS) entry which is preliminary data.</text>
</comment>
<dbReference type="InterPro" id="IPR005025">
    <property type="entry name" value="FMN_Rdtase-like_dom"/>
</dbReference>
<evidence type="ECO:0000259" key="4">
    <source>
        <dbReference type="Pfam" id="PF03358"/>
    </source>
</evidence>
<dbReference type="InterPro" id="IPR051796">
    <property type="entry name" value="ISF_SsuE-like"/>
</dbReference>
<dbReference type="PANTHER" id="PTHR43278">
    <property type="entry name" value="NAD(P)H-DEPENDENT FMN-CONTAINING OXIDOREDUCTASE YWQN-RELATED"/>
    <property type="match status" value="1"/>
</dbReference>
<accession>A0ABS8N734</accession>
<dbReference type="RefSeq" id="WP_229981628.1">
    <property type="nucleotide sequence ID" value="NZ_JAJJPB010000016.1"/>
</dbReference>
<keyword evidence="3" id="KW-1133">Transmembrane helix</keyword>
<keyword evidence="6" id="KW-1185">Reference proteome</keyword>